<feature type="coiled-coil region" evidence="1">
    <location>
        <begin position="59"/>
        <end position="93"/>
    </location>
</feature>
<proteinExistence type="predicted"/>
<dbReference type="EMBL" id="JAIWYP010000001">
    <property type="protein sequence ID" value="KAH3880675.1"/>
    <property type="molecule type" value="Genomic_DNA"/>
</dbReference>
<comment type="caution">
    <text evidence="2">The sequence shown here is derived from an EMBL/GenBank/DDBJ whole genome shotgun (WGS) entry which is preliminary data.</text>
</comment>
<organism evidence="2 3">
    <name type="scientific">Dreissena polymorpha</name>
    <name type="common">Zebra mussel</name>
    <name type="synonym">Mytilus polymorpha</name>
    <dbReference type="NCBI Taxonomy" id="45954"/>
    <lineage>
        <taxon>Eukaryota</taxon>
        <taxon>Metazoa</taxon>
        <taxon>Spiralia</taxon>
        <taxon>Lophotrochozoa</taxon>
        <taxon>Mollusca</taxon>
        <taxon>Bivalvia</taxon>
        <taxon>Autobranchia</taxon>
        <taxon>Heteroconchia</taxon>
        <taxon>Euheterodonta</taxon>
        <taxon>Imparidentia</taxon>
        <taxon>Neoheterodontei</taxon>
        <taxon>Myida</taxon>
        <taxon>Dreissenoidea</taxon>
        <taxon>Dreissenidae</taxon>
        <taxon>Dreissena</taxon>
    </lineage>
</organism>
<reference evidence="2" key="1">
    <citation type="journal article" date="2019" name="bioRxiv">
        <title>The Genome of the Zebra Mussel, Dreissena polymorpha: A Resource for Invasive Species Research.</title>
        <authorList>
            <person name="McCartney M.A."/>
            <person name="Auch B."/>
            <person name="Kono T."/>
            <person name="Mallez S."/>
            <person name="Zhang Y."/>
            <person name="Obille A."/>
            <person name="Becker A."/>
            <person name="Abrahante J.E."/>
            <person name="Garbe J."/>
            <person name="Badalamenti J.P."/>
            <person name="Herman A."/>
            <person name="Mangelson H."/>
            <person name="Liachko I."/>
            <person name="Sullivan S."/>
            <person name="Sone E.D."/>
            <person name="Koren S."/>
            <person name="Silverstein K.A.T."/>
            <person name="Beckman K.B."/>
            <person name="Gohl D.M."/>
        </authorList>
    </citation>
    <scope>NUCLEOTIDE SEQUENCE</scope>
    <source>
        <strain evidence="2">Duluth1</strain>
        <tissue evidence="2">Whole animal</tissue>
    </source>
</reference>
<gene>
    <name evidence="2" type="ORF">DPMN_004597</name>
</gene>
<protein>
    <submittedName>
        <fullName evidence="2">Uncharacterized protein</fullName>
    </submittedName>
</protein>
<dbReference type="Proteomes" id="UP000828390">
    <property type="component" value="Unassembled WGS sequence"/>
</dbReference>
<sequence>MDLKTKFTEHTEIHFYENDETACITLLTQADLDTISKLVAGTLQGELQSLVILLVDGVLGGLNAKCTELQKENSFLKDRMAVLEAKADKAEQYSRQNCIRLSGIIEERDANTDNIVLGIAKDLGVDLNIAEIDRSHRLSKPTSLYSGLPRVPAPTNRVRETNLLRLDRA</sequence>
<accession>A0A9D4MR32</accession>
<dbReference type="AlphaFoldDB" id="A0A9D4MR32"/>
<evidence type="ECO:0000313" key="3">
    <source>
        <dbReference type="Proteomes" id="UP000828390"/>
    </source>
</evidence>
<evidence type="ECO:0000256" key="1">
    <source>
        <dbReference type="SAM" id="Coils"/>
    </source>
</evidence>
<evidence type="ECO:0000313" key="2">
    <source>
        <dbReference type="EMBL" id="KAH3880675.1"/>
    </source>
</evidence>
<reference evidence="2" key="2">
    <citation type="submission" date="2020-11" db="EMBL/GenBank/DDBJ databases">
        <authorList>
            <person name="McCartney M.A."/>
            <person name="Auch B."/>
            <person name="Kono T."/>
            <person name="Mallez S."/>
            <person name="Becker A."/>
            <person name="Gohl D.M."/>
            <person name="Silverstein K.A.T."/>
            <person name="Koren S."/>
            <person name="Bechman K.B."/>
            <person name="Herman A."/>
            <person name="Abrahante J.E."/>
            <person name="Garbe J."/>
        </authorList>
    </citation>
    <scope>NUCLEOTIDE SEQUENCE</scope>
    <source>
        <strain evidence="2">Duluth1</strain>
        <tissue evidence="2">Whole animal</tissue>
    </source>
</reference>
<keyword evidence="3" id="KW-1185">Reference proteome</keyword>
<keyword evidence="1" id="KW-0175">Coiled coil</keyword>
<name>A0A9D4MR32_DREPO</name>